<protein>
    <submittedName>
        <fullName evidence="2">Peptidoglycan synthetase</fullName>
    </submittedName>
</protein>
<dbReference type="Pfam" id="PF08245">
    <property type="entry name" value="Mur_ligase_M"/>
    <property type="match status" value="1"/>
</dbReference>
<dbReference type="Proteomes" id="UP000760545">
    <property type="component" value="Unassembled WGS sequence"/>
</dbReference>
<dbReference type="Gene3D" id="3.40.1190.10">
    <property type="entry name" value="Mur-like, catalytic domain"/>
    <property type="match status" value="1"/>
</dbReference>
<proteinExistence type="predicted"/>
<dbReference type="InterPro" id="IPR036565">
    <property type="entry name" value="Mur-like_cat_sf"/>
</dbReference>
<accession>A0ABX1DGR8</accession>
<keyword evidence="3" id="KW-1185">Reference proteome</keyword>
<gene>
    <name evidence="2" type="ORF">HC176_18555</name>
</gene>
<dbReference type="SUPFAM" id="SSF53623">
    <property type="entry name" value="MurD-like peptide ligases, catalytic domain"/>
    <property type="match status" value="1"/>
</dbReference>
<dbReference type="InterPro" id="IPR013221">
    <property type="entry name" value="Mur_ligase_cen"/>
</dbReference>
<evidence type="ECO:0000313" key="2">
    <source>
        <dbReference type="EMBL" id="NJX17475.1"/>
    </source>
</evidence>
<evidence type="ECO:0000313" key="3">
    <source>
        <dbReference type="Proteomes" id="UP000760545"/>
    </source>
</evidence>
<dbReference type="RefSeq" id="WP_245234969.1">
    <property type="nucleotide sequence ID" value="NZ_JAAVJS010000681.1"/>
</dbReference>
<feature type="non-terminal residue" evidence="2">
    <location>
        <position position="106"/>
    </location>
</feature>
<organism evidence="2 3">
    <name type="scientific">Tamlana crocina</name>
    <dbReference type="NCBI Taxonomy" id="393006"/>
    <lineage>
        <taxon>Bacteria</taxon>
        <taxon>Pseudomonadati</taxon>
        <taxon>Bacteroidota</taxon>
        <taxon>Flavobacteriia</taxon>
        <taxon>Flavobacteriales</taxon>
        <taxon>Flavobacteriaceae</taxon>
        <taxon>Tamlana</taxon>
    </lineage>
</organism>
<evidence type="ECO:0000259" key="1">
    <source>
        <dbReference type="Pfam" id="PF08245"/>
    </source>
</evidence>
<feature type="non-terminal residue" evidence="2">
    <location>
        <position position="1"/>
    </location>
</feature>
<comment type="caution">
    <text evidence="2">The sequence shown here is derived from an EMBL/GenBank/DDBJ whole genome shotgun (WGS) entry which is preliminary data.</text>
</comment>
<feature type="domain" description="Mur ligase central" evidence="1">
    <location>
        <begin position="4"/>
        <end position="97"/>
    </location>
</feature>
<name>A0ABX1DGR8_9FLAO</name>
<dbReference type="EMBL" id="JAAVJS010000681">
    <property type="protein sequence ID" value="NJX17475.1"/>
    <property type="molecule type" value="Genomic_DNA"/>
</dbReference>
<sequence length="106" mass="12098">LSGIAWDHINVFPTYKTYVEQFRIFIDSIVKGGILVYNEEDLQLKQLVAATTNTIRKHPYQTPEFHVEDEMTLLHTPEGDMPVSVFGSHNLQNLAGAKWICQHMGI</sequence>
<reference evidence="2 3" key="1">
    <citation type="submission" date="2020-03" db="EMBL/GenBank/DDBJ databases">
        <title>Tamlana sp. nov, isolated from XXX.</title>
        <authorList>
            <person name="Cao W.R."/>
        </authorList>
    </citation>
    <scope>NUCLEOTIDE SEQUENCE [LARGE SCALE GENOMIC DNA]</scope>
    <source>
        <strain evidence="2 3">HST1-43</strain>
    </source>
</reference>